<evidence type="ECO:0000313" key="4">
    <source>
        <dbReference type="Proteomes" id="UP001139207"/>
    </source>
</evidence>
<protein>
    <submittedName>
        <fullName evidence="3">GNAT family N-acetyltransferase</fullName>
    </submittedName>
</protein>
<dbReference type="AlphaFoldDB" id="A0A9X2AYK6"/>
<dbReference type="PANTHER" id="PTHR43441:SF11">
    <property type="entry name" value="RIBOSOMAL-PROTEIN-SERINE ACETYLTRANSFERASE"/>
    <property type="match status" value="1"/>
</dbReference>
<dbReference type="GO" id="GO:0005737">
    <property type="term" value="C:cytoplasm"/>
    <property type="evidence" value="ECO:0007669"/>
    <property type="project" value="TreeGrafter"/>
</dbReference>
<dbReference type="Pfam" id="PF13302">
    <property type="entry name" value="Acetyltransf_3"/>
    <property type="match status" value="1"/>
</dbReference>
<dbReference type="GO" id="GO:0008999">
    <property type="term" value="F:protein-N-terminal-alanine acetyltransferase activity"/>
    <property type="evidence" value="ECO:0007669"/>
    <property type="project" value="TreeGrafter"/>
</dbReference>
<feature type="region of interest" description="Disordered" evidence="1">
    <location>
        <begin position="179"/>
        <end position="203"/>
    </location>
</feature>
<dbReference type="CDD" id="cd04301">
    <property type="entry name" value="NAT_SF"/>
    <property type="match status" value="1"/>
</dbReference>
<proteinExistence type="predicted"/>
<dbReference type="PANTHER" id="PTHR43441">
    <property type="entry name" value="RIBOSOMAL-PROTEIN-SERINE ACETYLTRANSFERASE"/>
    <property type="match status" value="1"/>
</dbReference>
<dbReference type="PROSITE" id="PS51186">
    <property type="entry name" value="GNAT"/>
    <property type="match status" value="1"/>
</dbReference>
<dbReference type="SUPFAM" id="SSF55729">
    <property type="entry name" value="Acyl-CoA N-acyltransferases (Nat)"/>
    <property type="match status" value="1"/>
</dbReference>
<evidence type="ECO:0000259" key="2">
    <source>
        <dbReference type="PROSITE" id="PS51186"/>
    </source>
</evidence>
<dbReference type="RefSeq" id="WP_244803877.1">
    <property type="nucleotide sequence ID" value="NZ_JALIEA010000011.1"/>
</dbReference>
<accession>A0A9X2AYK6</accession>
<evidence type="ECO:0000313" key="3">
    <source>
        <dbReference type="EMBL" id="MCJ7858176.1"/>
    </source>
</evidence>
<sequence length="203" mass="22140">MDTQDSFPGALTTDRLRLRLHRPEDAPALHGIYAREDVARYLLDGPWTADDAERHVMERAGKDGLDGASGALAVVVEYDGRVVGDVQLWWADRGHRIAEIGWVLDPAYGGRGLAREAVAAVLDLAFGAYRAHRVAAQMDARNEASARLAAAVGMVGEAHLRQDWWSKGEWTDTVIYGMLSGDRRPPGGGATTGRRGQPASRRR</sequence>
<name>A0A9X2AYK6_9CORY</name>
<keyword evidence="4" id="KW-1185">Reference proteome</keyword>
<dbReference type="EMBL" id="JALIEA010000011">
    <property type="protein sequence ID" value="MCJ7858176.1"/>
    <property type="molecule type" value="Genomic_DNA"/>
</dbReference>
<gene>
    <name evidence="3" type="ORF">MUN33_05510</name>
</gene>
<dbReference type="Proteomes" id="UP001139207">
    <property type="component" value="Unassembled WGS sequence"/>
</dbReference>
<evidence type="ECO:0000256" key="1">
    <source>
        <dbReference type="SAM" id="MobiDB-lite"/>
    </source>
</evidence>
<comment type="caution">
    <text evidence="3">The sequence shown here is derived from an EMBL/GenBank/DDBJ whole genome shotgun (WGS) entry which is preliminary data.</text>
</comment>
<dbReference type="GO" id="GO:1990189">
    <property type="term" value="F:protein N-terminal-serine acetyltransferase activity"/>
    <property type="evidence" value="ECO:0007669"/>
    <property type="project" value="TreeGrafter"/>
</dbReference>
<organism evidence="3 4">
    <name type="scientific">Corynebacterium kalidii</name>
    <dbReference type="NCBI Taxonomy" id="2931982"/>
    <lineage>
        <taxon>Bacteria</taxon>
        <taxon>Bacillati</taxon>
        <taxon>Actinomycetota</taxon>
        <taxon>Actinomycetes</taxon>
        <taxon>Mycobacteriales</taxon>
        <taxon>Corynebacteriaceae</taxon>
        <taxon>Corynebacterium</taxon>
    </lineage>
</organism>
<dbReference type="Gene3D" id="3.40.630.30">
    <property type="match status" value="1"/>
</dbReference>
<feature type="domain" description="N-acetyltransferase" evidence="2">
    <location>
        <begin position="16"/>
        <end position="175"/>
    </location>
</feature>
<dbReference type="InterPro" id="IPR000182">
    <property type="entry name" value="GNAT_dom"/>
</dbReference>
<dbReference type="InterPro" id="IPR051908">
    <property type="entry name" value="Ribosomal_N-acetyltransferase"/>
</dbReference>
<dbReference type="InterPro" id="IPR016181">
    <property type="entry name" value="Acyl_CoA_acyltransferase"/>
</dbReference>
<reference evidence="3" key="1">
    <citation type="submission" date="2022-04" db="EMBL/GenBank/DDBJ databases">
        <title>Corynebacterium kalidii LD5P10.</title>
        <authorList>
            <person name="Sun J.Q."/>
        </authorList>
    </citation>
    <scope>NUCLEOTIDE SEQUENCE</scope>
    <source>
        <strain evidence="3">LD5P10</strain>
    </source>
</reference>